<dbReference type="Proteomes" id="UP001208570">
    <property type="component" value="Unassembled WGS sequence"/>
</dbReference>
<evidence type="ECO:0000256" key="5">
    <source>
        <dbReference type="ARBA" id="ARBA00016383"/>
    </source>
</evidence>
<protein>
    <recommendedName>
        <fullName evidence="5">NADH dehydrogenase [ubiquinone] 1 alpha subcomplex subunit 7</fullName>
    </recommendedName>
    <alternativeName>
        <fullName evidence="14">Complex I-B14.5a</fullName>
    </alternativeName>
    <alternativeName>
        <fullName evidence="13">NADH-ubiquinone oxidoreductase subunit B14.5a</fullName>
    </alternativeName>
</protein>
<keyword evidence="17" id="KW-1185">Reference proteome</keyword>
<accession>A0AAD9JQT5</accession>
<comment type="subcellular location">
    <subcellularLocation>
        <location evidence="2">Mitochondrion inner membrane</location>
        <topology evidence="2">Peripheral membrane protein</topology>
        <orientation evidence="2">Matrix side</orientation>
    </subcellularLocation>
</comment>
<evidence type="ECO:0000256" key="8">
    <source>
        <dbReference type="ARBA" id="ARBA00022792"/>
    </source>
</evidence>
<dbReference type="PANTHER" id="PTHR12485">
    <property type="entry name" value="NADH-UBIQUINONE OXIDOREDUCTASE SUBUNIT B"/>
    <property type="match status" value="1"/>
</dbReference>
<evidence type="ECO:0000256" key="10">
    <source>
        <dbReference type="ARBA" id="ARBA00022990"/>
    </source>
</evidence>
<sequence>MANPAPREVSWIIARIRNFFGQRNVKNACRFETNYSARNQPPPALPFGPSHRLSTNHYYTRDGRRECGPPQIVYMPQTKAISAGEQRISQSVGMLKSPKPGFGYSLESGKDHRI</sequence>
<evidence type="ECO:0000256" key="12">
    <source>
        <dbReference type="ARBA" id="ARBA00023136"/>
    </source>
</evidence>
<keyword evidence="9" id="KW-0249">Electron transport</keyword>
<evidence type="ECO:0000256" key="11">
    <source>
        <dbReference type="ARBA" id="ARBA00023128"/>
    </source>
</evidence>
<evidence type="ECO:0000256" key="7">
    <source>
        <dbReference type="ARBA" id="ARBA00022660"/>
    </source>
</evidence>
<keyword evidence="8" id="KW-0999">Mitochondrion inner membrane</keyword>
<evidence type="ECO:0000256" key="9">
    <source>
        <dbReference type="ARBA" id="ARBA00022982"/>
    </source>
</evidence>
<comment type="caution">
    <text evidence="16">The sequence shown here is derived from an EMBL/GenBank/DDBJ whole genome shotgun (WGS) entry which is preliminary data.</text>
</comment>
<keyword evidence="12" id="KW-0472">Membrane</keyword>
<keyword evidence="10" id="KW-0007">Acetylation</keyword>
<comment type="function">
    <text evidence="1">Accessory subunit of the mitochondrial membrane respiratory chain NADH dehydrogenase (Complex I), that is believed not to be involved in catalysis. Complex I functions in the transfer of electrons from NADH to the respiratory chain. The immediate electron acceptor for the enzyme is believed to be ubiquinone.</text>
</comment>
<dbReference type="GO" id="GO:0006120">
    <property type="term" value="P:mitochondrial electron transport, NADH to ubiquinone"/>
    <property type="evidence" value="ECO:0007669"/>
    <property type="project" value="TreeGrafter"/>
</dbReference>
<organism evidence="16 17">
    <name type="scientific">Paralvinella palmiformis</name>
    <dbReference type="NCBI Taxonomy" id="53620"/>
    <lineage>
        <taxon>Eukaryota</taxon>
        <taxon>Metazoa</taxon>
        <taxon>Spiralia</taxon>
        <taxon>Lophotrochozoa</taxon>
        <taxon>Annelida</taxon>
        <taxon>Polychaeta</taxon>
        <taxon>Sedentaria</taxon>
        <taxon>Canalipalpata</taxon>
        <taxon>Terebellida</taxon>
        <taxon>Terebelliformia</taxon>
        <taxon>Alvinellidae</taxon>
        <taxon>Paralvinella</taxon>
    </lineage>
</organism>
<gene>
    <name evidence="16" type="ORF">LSH36_190g03030</name>
</gene>
<proteinExistence type="inferred from homology"/>
<feature type="region of interest" description="Disordered" evidence="15">
    <location>
        <begin position="35"/>
        <end position="55"/>
    </location>
</feature>
<comment type="similarity">
    <text evidence="3">Belongs to the complex I NDUFA7 subunit family.</text>
</comment>
<keyword evidence="11" id="KW-0496">Mitochondrion</keyword>
<dbReference type="EMBL" id="JAODUP010000190">
    <property type="protein sequence ID" value="KAK2157497.1"/>
    <property type="molecule type" value="Genomic_DNA"/>
</dbReference>
<comment type="subunit">
    <text evidence="4">Complex I is composed of 45 different subunits.</text>
</comment>
<evidence type="ECO:0000256" key="1">
    <source>
        <dbReference type="ARBA" id="ARBA00003195"/>
    </source>
</evidence>
<evidence type="ECO:0000256" key="4">
    <source>
        <dbReference type="ARBA" id="ARBA00011533"/>
    </source>
</evidence>
<reference evidence="16" key="1">
    <citation type="journal article" date="2023" name="Mol. Biol. Evol.">
        <title>Third-Generation Sequencing Reveals the Adaptive Role of the Epigenome in Three Deep-Sea Polychaetes.</title>
        <authorList>
            <person name="Perez M."/>
            <person name="Aroh O."/>
            <person name="Sun Y."/>
            <person name="Lan Y."/>
            <person name="Juniper S.K."/>
            <person name="Young C.R."/>
            <person name="Angers B."/>
            <person name="Qian P.Y."/>
        </authorList>
    </citation>
    <scope>NUCLEOTIDE SEQUENCE</scope>
    <source>
        <strain evidence="16">P08H-3</strain>
    </source>
</reference>
<dbReference type="PANTHER" id="PTHR12485:SF1">
    <property type="entry name" value="NADH DEHYDROGENASE [UBIQUINONE] 1 ALPHA SUBCOMPLEX SUBUNIT 7"/>
    <property type="match status" value="1"/>
</dbReference>
<keyword evidence="6" id="KW-0813">Transport</keyword>
<dbReference type="InterPro" id="IPR009947">
    <property type="entry name" value="NDUA7"/>
</dbReference>
<evidence type="ECO:0000256" key="13">
    <source>
        <dbReference type="ARBA" id="ARBA00030360"/>
    </source>
</evidence>
<evidence type="ECO:0000313" key="16">
    <source>
        <dbReference type="EMBL" id="KAK2157497.1"/>
    </source>
</evidence>
<evidence type="ECO:0000256" key="14">
    <source>
        <dbReference type="ARBA" id="ARBA00033401"/>
    </source>
</evidence>
<dbReference type="AlphaFoldDB" id="A0AAD9JQT5"/>
<evidence type="ECO:0000256" key="15">
    <source>
        <dbReference type="SAM" id="MobiDB-lite"/>
    </source>
</evidence>
<keyword evidence="7" id="KW-0679">Respiratory chain</keyword>
<evidence type="ECO:0000256" key="3">
    <source>
        <dbReference type="ARBA" id="ARBA00005482"/>
    </source>
</evidence>
<name>A0AAD9JQT5_9ANNE</name>
<evidence type="ECO:0000256" key="2">
    <source>
        <dbReference type="ARBA" id="ARBA00004443"/>
    </source>
</evidence>
<evidence type="ECO:0000256" key="6">
    <source>
        <dbReference type="ARBA" id="ARBA00022448"/>
    </source>
</evidence>
<dbReference type="Pfam" id="PF07347">
    <property type="entry name" value="CI-B14_5a"/>
    <property type="match status" value="1"/>
</dbReference>
<evidence type="ECO:0000313" key="17">
    <source>
        <dbReference type="Proteomes" id="UP001208570"/>
    </source>
</evidence>
<dbReference type="GO" id="GO:0005743">
    <property type="term" value="C:mitochondrial inner membrane"/>
    <property type="evidence" value="ECO:0007669"/>
    <property type="project" value="UniProtKB-SubCell"/>
</dbReference>